<sequence length="137" mass="15526">MSEERNAQGADEGFLRLDKWLFFARFYKSRSLATRACEAGEIRIGGSVVRKANHRLRIGDVLTFSKGPYVRVIRVTQLPGRRGPASEAQESYEDLNPVSDQKPLPRNTRGEGPKREPGAGRPTKRERRQLDRFRGDG</sequence>
<feature type="compositionally biased region" description="Basic and acidic residues" evidence="2">
    <location>
        <begin position="128"/>
        <end position="137"/>
    </location>
</feature>
<dbReference type="CDD" id="cd00165">
    <property type="entry name" value="S4"/>
    <property type="match status" value="1"/>
</dbReference>
<dbReference type="RefSeq" id="WP_382422449.1">
    <property type="nucleotide sequence ID" value="NZ_JBHSCW010000006.1"/>
</dbReference>
<evidence type="ECO:0000313" key="4">
    <source>
        <dbReference type="EMBL" id="MFC4352099.1"/>
    </source>
</evidence>
<reference evidence="5" key="1">
    <citation type="journal article" date="2019" name="Int. J. Syst. Evol. Microbiol.">
        <title>The Global Catalogue of Microorganisms (GCM) 10K type strain sequencing project: providing services to taxonomists for standard genome sequencing and annotation.</title>
        <authorList>
            <consortium name="The Broad Institute Genomics Platform"/>
            <consortium name="The Broad Institute Genome Sequencing Center for Infectious Disease"/>
            <person name="Wu L."/>
            <person name="Ma J."/>
        </authorList>
    </citation>
    <scope>NUCLEOTIDE SEQUENCE [LARGE SCALE GENOMIC DNA]</scope>
    <source>
        <strain evidence="5">CECT 8472</strain>
    </source>
</reference>
<feature type="region of interest" description="Disordered" evidence="2">
    <location>
        <begin position="78"/>
        <end position="137"/>
    </location>
</feature>
<dbReference type="InterPro" id="IPR002942">
    <property type="entry name" value="S4_RNA-bd"/>
</dbReference>
<proteinExistence type="predicted"/>
<evidence type="ECO:0000259" key="3">
    <source>
        <dbReference type="SMART" id="SM00363"/>
    </source>
</evidence>
<feature type="domain" description="RNA-binding S4" evidence="3">
    <location>
        <begin position="15"/>
        <end position="77"/>
    </location>
</feature>
<dbReference type="Pfam" id="PF01479">
    <property type="entry name" value="S4"/>
    <property type="match status" value="1"/>
</dbReference>
<evidence type="ECO:0000313" key="5">
    <source>
        <dbReference type="Proteomes" id="UP001595799"/>
    </source>
</evidence>
<dbReference type="InterPro" id="IPR036986">
    <property type="entry name" value="S4_RNA-bd_sf"/>
</dbReference>
<dbReference type="SUPFAM" id="SSF55174">
    <property type="entry name" value="Alpha-L RNA-binding motif"/>
    <property type="match status" value="1"/>
</dbReference>
<feature type="compositionally biased region" description="Basic and acidic residues" evidence="2">
    <location>
        <begin position="108"/>
        <end position="118"/>
    </location>
</feature>
<name>A0ABV8UNG5_9PROT</name>
<accession>A0ABV8UNG5</accession>
<evidence type="ECO:0000256" key="2">
    <source>
        <dbReference type="SAM" id="MobiDB-lite"/>
    </source>
</evidence>
<organism evidence="4 5">
    <name type="scientific">Fodinicurvata halophila</name>
    <dbReference type="NCBI Taxonomy" id="1419723"/>
    <lineage>
        <taxon>Bacteria</taxon>
        <taxon>Pseudomonadati</taxon>
        <taxon>Pseudomonadota</taxon>
        <taxon>Alphaproteobacteria</taxon>
        <taxon>Rhodospirillales</taxon>
        <taxon>Rhodovibrionaceae</taxon>
        <taxon>Fodinicurvata</taxon>
    </lineage>
</organism>
<keyword evidence="5" id="KW-1185">Reference proteome</keyword>
<dbReference type="Proteomes" id="UP001595799">
    <property type="component" value="Unassembled WGS sequence"/>
</dbReference>
<dbReference type="SMART" id="SM00363">
    <property type="entry name" value="S4"/>
    <property type="match status" value="1"/>
</dbReference>
<evidence type="ECO:0000256" key="1">
    <source>
        <dbReference type="PROSITE-ProRule" id="PRU00182"/>
    </source>
</evidence>
<protein>
    <submittedName>
        <fullName evidence="4">RNA-binding S4 domain-containing protein</fullName>
    </submittedName>
</protein>
<dbReference type="PROSITE" id="PS50889">
    <property type="entry name" value="S4"/>
    <property type="match status" value="1"/>
</dbReference>
<dbReference type="Gene3D" id="3.10.290.10">
    <property type="entry name" value="RNA-binding S4 domain"/>
    <property type="match status" value="1"/>
</dbReference>
<dbReference type="EMBL" id="JBHSCW010000006">
    <property type="protein sequence ID" value="MFC4352099.1"/>
    <property type="molecule type" value="Genomic_DNA"/>
</dbReference>
<comment type="caution">
    <text evidence="4">The sequence shown here is derived from an EMBL/GenBank/DDBJ whole genome shotgun (WGS) entry which is preliminary data.</text>
</comment>
<gene>
    <name evidence="4" type="ORF">ACFOW6_11150</name>
</gene>
<keyword evidence="1" id="KW-0694">RNA-binding</keyword>